<feature type="transmembrane region" description="Helical" evidence="7">
    <location>
        <begin position="306"/>
        <end position="326"/>
    </location>
</feature>
<dbReference type="GO" id="GO:0098797">
    <property type="term" value="C:plasma membrane protein complex"/>
    <property type="evidence" value="ECO:0007669"/>
    <property type="project" value="TreeGrafter"/>
</dbReference>
<dbReference type="RefSeq" id="WP_144210145.1">
    <property type="nucleotide sequence ID" value="NZ_CABHMZ010000022.1"/>
</dbReference>
<dbReference type="InterPro" id="IPR051447">
    <property type="entry name" value="Lipoprotein-release_system"/>
</dbReference>
<dbReference type="Pfam" id="PF02687">
    <property type="entry name" value="FtsX"/>
    <property type="match status" value="1"/>
</dbReference>
<name>A0A564TEI6_STRCV</name>
<comment type="similarity">
    <text evidence="2">Belongs to the ABC-4 integral membrane protein family. LolC/E subfamily.</text>
</comment>
<evidence type="ECO:0000256" key="4">
    <source>
        <dbReference type="ARBA" id="ARBA00022692"/>
    </source>
</evidence>
<dbReference type="PANTHER" id="PTHR30489">
    <property type="entry name" value="LIPOPROTEIN-RELEASING SYSTEM TRANSMEMBRANE PROTEIN LOLE"/>
    <property type="match status" value="1"/>
</dbReference>
<evidence type="ECO:0000256" key="5">
    <source>
        <dbReference type="ARBA" id="ARBA00022989"/>
    </source>
</evidence>
<dbReference type="EMBL" id="CABHMZ010000022">
    <property type="protein sequence ID" value="VUX05773.1"/>
    <property type="molecule type" value="Genomic_DNA"/>
</dbReference>
<dbReference type="AlphaFoldDB" id="A0A564TEI6"/>
<evidence type="ECO:0000256" key="1">
    <source>
        <dbReference type="ARBA" id="ARBA00004651"/>
    </source>
</evidence>
<evidence type="ECO:0000256" key="2">
    <source>
        <dbReference type="ARBA" id="ARBA00005236"/>
    </source>
</evidence>
<dbReference type="PANTHER" id="PTHR30489:SF0">
    <property type="entry name" value="LIPOPROTEIN-RELEASING SYSTEM TRANSMEMBRANE PROTEIN LOLE"/>
    <property type="match status" value="1"/>
</dbReference>
<feature type="transmembrane region" description="Helical" evidence="7">
    <location>
        <begin position="429"/>
        <end position="449"/>
    </location>
</feature>
<proteinExistence type="inferred from homology"/>
<evidence type="ECO:0000313" key="9">
    <source>
        <dbReference type="EMBL" id="VUX05773.1"/>
    </source>
</evidence>
<keyword evidence="6 7" id="KW-0472">Membrane</keyword>
<dbReference type="InterPro" id="IPR003838">
    <property type="entry name" value="ABC3_permease_C"/>
</dbReference>
<gene>
    <name evidence="9" type="ORF">SCSS39_01520</name>
</gene>
<comment type="subcellular location">
    <subcellularLocation>
        <location evidence="1">Cell membrane</location>
        <topology evidence="1">Multi-pass membrane protein</topology>
    </subcellularLocation>
</comment>
<feature type="domain" description="ABC3 transporter permease C-terminal" evidence="8">
    <location>
        <begin position="305"/>
        <end position="453"/>
    </location>
</feature>
<dbReference type="GO" id="GO:0044874">
    <property type="term" value="P:lipoprotein localization to outer membrane"/>
    <property type="evidence" value="ECO:0007669"/>
    <property type="project" value="TreeGrafter"/>
</dbReference>
<evidence type="ECO:0000256" key="7">
    <source>
        <dbReference type="SAM" id="Phobius"/>
    </source>
</evidence>
<evidence type="ECO:0000259" key="8">
    <source>
        <dbReference type="Pfam" id="PF02687"/>
    </source>
</evidence>
<protein>
    <submittedName>
        <fullName evidence="9">FtsX-like permease family protein</fullName>
    </submittedName>
</protein>
<evidence type="ECO:0000256" key="3">
    <source>
        <dbReference type="ARBA" id="ARBA00022475"/>
    </source>
</evidence>
<keyword evidence="5 7" id="KW-1133">Transmembrane helix</keyword>
<dbReference type="OrthoDB" id="9812886at2"/>
<reference evidence="9 10" key="1">
    <citation type="submission" date="2019-07" db="EMBL/GenBank/DDBJ databases">
        <authorList>
            <person name="Hibberd C M."/>
            <person name="Gehrig L. J."/>
            <person name="Chang H.-W."/>
            <person name="Venkatesh S."/>
        </authorList>
    </citation>
    <scope>NUCLEOTIDE SEQUENCE [LARGE SCALE GENOMIC DNA]</scope>
    <source>
        <strain evidence="9">Streptococcus_constellatus_SS_Bg39</strain>
    </source>
</reference>
<feature type="transmembrane region" description="Helical" evidence="7">
    <location>
        <begin position="346"/>
        <end position="368"/>
    </location>
</feature>
<evidence type="ECO:0000256" key="6">
    <source>
        <dbReference type="ARBA" id="ARBA00023136"/>
    </source>
</evidence>
<accession>A0A564TEI6</accession>
<evidence type="ECO:0000313" key="10">
    <source>
        <dbReference type="Proteomes" id="UP000385544"/>
    </source>
</evidence>
<sequence length="463" mass="50681">MLPIKNALAYVWRKKIKSLIIFFILLAISTLTLGSIAVKNATDAASKETFKNITSSFSMQINREVNPGTPRGAGNLKGEDIDTISKVAGISGYVKRMNIVADLVDHQLVEMPDGDQQLSEDRKQKFGRAIMATGINDSSKDDKFTAGTFKLIEGRHITKDDKNATLVHKDFAQKNNLKVGDTITLKSNTFDHDNVHKANKTVQVKIVGLFEGKNKTGVTIPQELYENTFVTDLDTTKTLYGYTDKNAIYQDATFFVKGNQDIDKVIEKVKGESSIDWESYMLVKSTSNFPALQSSINGIYSVTNSLLIGTLIFGAIVLTLVLFLWINGRRKEMGILLSLGISKVKIFFQFMTEVLFVSVFSFIGAYFAGSIVSKAMGNSILKQVTSGIAEQLAKEGRSANLGGGAEIDGFNKTLTSLNVHVSPDDMTKVVIFGLGIIIVSVLIASITLLSKQPKDLLMGDNSK</sequence>
<keyword evidence="3" id="KW-1003">Cell membrane</keyword>
<organism evidence="9 10">
    <name type="scientific">Streptococcus constellatus</name>
    <dbReference type="NCBI Taxonomy" id="76860"/>
    <lineage>
        <taxon>Bacteria</taxon>
        <taxon>Bacillati</taxon>
        <taxon>Bacillota</taxon>
        <taxon>Bacilli</taxon>
        <taxon>Lactobacillales</taxon>
        <taxon>Streptococcaceae</taxon>
        <taxon>Streptococcus</taxon>
        <taxon>Streptococcus anginosus group</taxon>
    </lineage>
</organism>
<keyword evidence="4 7" id="KW-0812">Transmembrane</keyword>
<dbReference type="Proteomes" id="UP000385544">
    <property type="component" value="Unassembled WGS sequence"/>
</dbReference>